<keyword evidence="2" id="KW-1003">Cell membrane</keyword>
<gene>
    <name evidence="6" type="ORF">EDC63_11617</name>
</gene>
<dbReference type="SMART" id="SM00900">
    <property type="entry name" value="FMN_bind"/>
    <property type="match status" value="1"/>
</dbReference>
<protein>
    <submittedName>
        <fullName evidence="6">NosR/NirI family nitrous oxide reductase transcriptional regulator</fullName>
    </submittedName>
</protein>
<keyword evidence="4" id="KW-1133">Transmembrane helix</keyword>
<evidence type="ECO:0000259" key="5">
    <source>
        <dbReference type="SMART" id="SM00900"/>
    </source>
</evidence>
<accession>A0A4R3XWD8</accession>
<feature type="transmembrane region" description="Helical" evidence="4">
    <location>
        <begin position="598"/>
        <end position="616"/>
    </location>
</feature>
<dbReference type="EMBL" id="SMCO01000016">
    <property type="protein sequence ID" value="TCV83267.1"/>
    <property type="molecule type" value="Genomic_DNA"/>
</dbReference>
<dbReference type="Pfam" id="PF12801">
    <property type="entry name" value="Fer4_5"/>
    <property type="match status" value="2"/>
</dbReference>
<dbReference type="OrthoDB" id="9806398at2"/>
<dbReference type="PIRSF" id="PIRSF036354">
    <property type="entry name" value="NosR"/>
    <property type="match status" value="1"/>
</dbReference>
<name>A0A4R3XWD8_9PROT</name>
<keyword evidence="7" id="KW-1185">Reference proteome</keyword>
<feature type="transmembrane region" description="Helical" evidence="4">
    <location>
        <begin position="558"/>
        <end position="578"/>
    </location>
</feature>
<dbReference type="PANTHER" id="PTHR30224:SF4">
    <property type="entry name" value="ELECTRON TRANSPORT PROTEIN YCCM-RELATED"/>
    <property type="match status" value="1"/>
</dbReference>
<feature type="domain" description="FMN-binding" evidence="5">
    <location>
        <begin position="103"/>
        <end position="197"/>
    </location>
</feature>
<dbReference type="AlphaFoldDB" id="A0A4R3XWD8"/>
<proteinExistence type="predicted"/>
<dbReference type="GO" id="GO:0003677">
    <property type="term" value="F:DNA binding"/>
    <property type="evidence" value="ECO:0007669"/>
    <property type="project" value="InterPro"/>
</dbReference>
<dbReference type="InterPro" id="IPR017896">
    <property type="entry name" value="4Fe4S_Fe-S-bd"/>
</dbReference>
<organism evidence="6 7">
    <name type="scientific">Sulfurirhabdus autotrophica</name>
    <dbReference type="NCBI Taxonomy" id="1706046"/>
    <lineage>
        <taxon>Bacteria</taxon>
        <taxon>Pseudomonadati</taxon>
        <taxon>Pseudomonadota</taxon>
        <taxon>Betaproteobacteria</taxon>
        <taxon>Nitrosomonadales</taxon>
        <taxon>Sulfuricellaceae</taxon>
        <taxon>Sulfurirhabdus</taxon>
    </lineage>
</organism>
<evidence type="ECO:0000256" key="3">
    <source>
        <dbReference type="ARBA" id="ARBA00023136"/>
    </source>
</evidence>
<dbReference type="PANTHER" id="PTHR30224">
    <property type="entry name" value="ELECTRON TRANSPORT PROTEIN"/>
    <property type="match status" value="1"/>
</dbReference>
<sequence length="726" mass="81753">MILNKYISALIRGFLFILIVVAPVWSTSAIASSGTYEAPLPAQLSTDPNLCAYVPCQDVMPGADSFSNRKGKPPYVEAYQGDSGDKKLIGYVFLSTDIVDIPAYSGKPVVTLIGMDKQGIITGAKVLRHSEPILLLGIPEAELTKFIKQYLGKFVGSKIEIGKSREGQGYIGLDAISGATVTVIAQNQVMLRSGMEIAKQVGIIKPTIRPQAKFTAISNKLSWEEMVKQGVVQHLTVSTKDVGVEGEGPYIDMYFGYLNTPAVGKNVLGEFGYNRLMSDLKPGEHAIFIIANGMESFKGSGFVRGGIYDRIQVSQEMDTFTFRDLDYLNLYGIEAAGAPAYHEAGIFIIRSKSFSGAYPWSLVFLANKADKETGTKTFTNFDKEYWLPARYLEGGRPAVERPEPVWVRVWKDKKIEIGLFVLLLLGTAIVYGLRDKLVRRAKRKDKRWVSIPKYFIWITSVGFVGFYLMAQPSITQILTWFHSILYQWRWELFLSDPFIFIFWWFIIITVFFWGRGLFCGWLCPYGSLSELAFKFGERIGLKRFQFMLPHAVHDKLKWLKYGIFAGLLAVSFYSMGMAEKMAEVEPFKTTFLVGVWNRSWPFVLFWGALFGISIFTERPFCKYLCPLGAGLAIPSTFRFFGLKRKKECNTCTACAVGCGSLAIDKQGKIDQRECLLCLDCMVMYYDSHACPPLSKERKLREKAGQPLTKISPQGYFIPIKEIQQKK</sequence>
<evidence type="ECO:0000313" key="6">
    <source>
        <dbReference type="EMBL" id="TCV83267.1"/>
    </source>
</evidence>
<dbReference type="GO" id="GO:0005886">
    <property type="term" value="C:plasma membrane"/>
    <property type="evidence" value="ECO:0007669"/>
    <property type="project" value="UniProtKB-SubCell"/>
</dbReference>
<comment type="caution">
    <text evidence="6">The sequence shown here is derived from an EMBL/GenBank/DDBJ whole genome shotgun (WGS) entry which is preliminary data.</text>
</comment>
<evidence type="ECO:0000256" key="4">
    <source>
        <dbReference type="SAM" id="Phobius"/>
    </source>
</evidence>
<comment type="subcellular location">
    <subcellularLocation>
        <location evidence="1">Cell membrane</location>
    </subcellularLocation>
</comment>
<keyword evidence="4" id="KW-0812">Transmembrane</keyword>
<keyword evidence="3 4" id="KW-0472">Membrane</keyword>
<dbReference type="GO" id="GO:0010181">
    <property type="term" value="F:FMN binding"/>
    <property type="evidence" value="ECO:0007669"/>
    <property type="project" value="InterPro"/>
</dbReference>
<dbReference type="InterPro" id="IPR011399">
    <property type="entry name" value="NosR"/>
</dbReference>
<dbReference type="Pfam" id="PF04205">
    <property type="entry name" value="FMN_bind"/>
    <property type="match status" value="1"/>
</dbReference>
<dbReference type="InterPro" id="IPR007329">
    <property type="entry name" value="FMN-bd"/>
</dbReference>
<feature type="transmembrane region" description="Helical" evidence="4">
    <location>
        <begin position="501"/>
        <end position="523"/>
    </location>
</feature>
<evidence type="ECO:0000256" key="1">
    <source>
        <dbReference type="ARBA" id="ARBA00004236"/>
    </source>
</evidence>
<dbReference type="InterPro" id="IPR052378">
    <property type="entry name" value="NosR_regulator"/>
</dbReference>
<dbReference type="Proteomes" id="UP000295367">
    <property type="component" value="Unassembled WGS sequence"/>
</dbReference>
<reference evidence="6 7" key="1">
    <citation type="submission" date="2019-03" db="EMBL/GenBank/DDBJ databases">
        <title>Genomic Encyclopedia of Type Strains, Phase IV (KMG-IV): sequencing the most valuable type-strain genomes for metagenomic binning, comparative biology and taxonomic classification.</title>
        <authorList>
            <person name="Goeker M."/>
        </authorList>
    </citation>
    <scope>NUCLEOTIDE SEQUENCE [LARGE SCALE GENOMIC DNA]</scope>
    <source>
        <strain evidence="6 7">DSM 100309</strain>
    </source>
</reference>
<evidence type="ECO:0000313" key="7">
    <source>
        <dbReference type="Proteomes" id="UP000295367"/>
    </source>
</evidence>
<dbReference type="GO" id="GO:0045893">
    <property type="term" value="P:positive regulation of DNA-templated transcription"/>
    <property type="evidence" value="ECO:0007669"/>
    <property type="project" value="InterPro"/>
</dbReference>
<feature type="transmembrane region" description="Helical" evidence="4">
    <location>
        <begin position="417"/>
        <end position="433"/>
    </location>
</feature>
<feature type="transmembrane region" description="Helical" evidence="4">
    <location>
        <begin position="454"/>
        <end position="481"/>
    </location>
</feature>
<evidence type="ECO:0000256" key="2">
    <source>
        <dbReference type="ARBA" id="ARBA00022475"/>
    </source>
</evidence>
<dbReference type="RefSeq" id="WP_124947113.1">
    <property type="nucleotide sequence ID" value="NZ_BHVT01000065.1"/>
</dbReference>
<dbReference type="SUPFAM" id="SSF54862">
    <property type="entry name" value="4Fe-4S ferredoxins"/>
    <property type="match status" value="1"/>
</dbReference>